<protein>
    <submittedName>
        <fullName evidence="1">Uncharacterized protein</fullName>
    </submittedName>
</protein>
<reference evidence="1" key="1">
    <citation type="submission" date="2021-11" db="EMBL/GenBank/DDBJ databases">
        <title>Fusarium solani-melongenae Genome sequencing and assembly.</title>
        <authorList>
            <person name="Xie S."/>
            <person name="Huang L."/>
            <person name="Zhang X."/>
        </authorList>
    </citation>
    <scope>NUCLEOTIDE SEQUENCE</scope>
    <source>
        <strain evidence="1">CRI 24-3</strain>
    </source>
</reference>
<keyword evidence="2" id="KW-1185">Reference proteome</keyword>
<accession>A0ACD3YTV9</accession>
<proteinExistence type="predicted"/>
<evidence type="ECO:0000313" key="1">
    <source>
        <dbReference type="EMBL" id="UPK92385.1"/>
    </source>
</evidence>
<sequence length="638" mass="69100">MRFSSSMATLAIFCQLAAAISSRGNSSDYEYIVVGSGAGGGTVAATLARKGHSVFLIEAGGDHGDDLIQEIPSRASTAIENSEMAWHFYINNYRNQTQGRRDSKYTYRLSDGTLYYGLDPPPGAEPLGTLYPRGATVGGSTQINAMNWAAASDKDWDLIAEYTGDDSWSAEAMKPYFVALENRTYREEGTPGLGFDGFILTNRNNVSYITGRPDLAAFMSNAIRHTEGVNVSGIDHLTELLQRDVNDPIYSYTPGAYQLSVAETEDRRRSGARNYIVDTIEAGYPLTLSTHSLASQILFDRSSSVPKAVGVEYMVGEGLYGADPRYNVSQTGQVKTVRASREVIVSGGVFNTPQLLKLSGVGPREELESFGIDVIVDSPSVGKYLQDHTEAIVIVNATEPWSNDPNVNCTYQFDSTDPCFVEWQSSGTGPYGEGAAPLSIRHRSSQSEDEEIDLWIYGFAGAIVRGWYPGFSRASPAPSSLSFAIIKTQTPGDEASGTVTLRSANPRDTPDIMVDWLRGEHGERDLEILTEGAQLLYSIMEDSPSPPSPLSRVQPGEGVDVAQNLKDEAFGHHGGCTCRMGPGNSLDHCVDSELRVNGVQGLRLVDMSVFPRVPGAFPQQSTYVMALKAADMISKSGV</sequence>
<dbReference type="EMBL" id="CP090032">
    <property type="protein sequence ID" value="UPK92385.1"/>
    <property type="molecule type" value="Genomic_DNA"/>
</dbReference>
<gene>
    <name evidence="1" type="ORF">LCI18_003320</name>
</gene>
<dbReference type="Proteomes" id="UP000830768">
    <property type="component" value="Chromosome 3"/>
</dbReference>
<evidence type="ECO:0000313" key="2">
    <source>
        <dbReference type="Proteomes" id="UP000830768"/>
    </source>
</evidence>
<organism evidence="1 2">
    <name type="scientific">Fusarium solani subsp. cucurbitae</name>
    <name type="common">Neocosmosporum cucurbitae</name>
    <dbReference type="NCBI Taxonomy" id="2747967"/>
    <lineage>
        <taxon>Eukaryota</taxon>
        <taxon>Fungi</taxon>
        <taxon>Dikarya</taxon>
        <taxon>Ascomycota</taxon>
        <taxon>Pezizomycotina</taxon>
        <taxon>Sordariomycetes</taxon>
        <taxon>Hypocreomycetidae</taxon>
        <taxon>Hypocreales</taxon>
        <taxon>Nectriaceae</taxon>
        <taxon>Fusarium</taxon>
        <taxon>Fusarium solani species complex</taxon>
    </lineage>
</organism>
<name>A0ACD3YTV9_FUSSC</name>